<dbReference type="EMBL" id="JASAXT010000009">
    <property type="protein sequence ID" value="MDP8148706.1"/>
    <property type="molecule type" value="Genomic_DNA"/>
</dbReference>
<evidence type="ECO:0000256" key="3">
    <source>
        <dbReference type="ARBA" id="ARBA00022553"/>
    </source>
</evidence>
<dbReference type="InterPro" id="IPR039420">
    <property type="entry name" value="WalR-like"/>
</dbReference>
<dbReference type="GO" id="GO:0005829">
    <property type="term" value="C:cytosol"/>
    <property type="evidence" value="ECO:0007669"/>
    <property type="project" value="TreeGrafter"/>
</dbReference>
<dbReference type="Pfam" id="PF00486">
    <property type="entry name" value="Trans_reg_C"/>
    <property type="match status" value="1"/>
</dbReference>
<feature type="domain" description="Response regulatory" evidence="10">
    <location>
        <begin position="3"/>
        <end position="111"/>
    </location>
</feature>
<accession>A0AAW8CAB1</accession>
<evidence type="ECO:0000313" key="12">
    <source>
        <dbReference type="EMBL" id="MDP8148706.1"/>
    </source>
</evidence>
<feature type="modified residue" description="4-aspartylphosphate" evidence="8">
    <location>
        <position position="51"/>
    </location>
</feature>
<dbReference type="RefSeq" id="WP_306349002.1">
    <property type="nucleotide sequence ID" value="NZ_JASAWV010000016.1"/>
</dbReference>
<evidence type="ECO:0000259" key="11">
    <source>
        <dbReference type="PROSITE" id="PS51755"/>
    </source>
</evidence>
<evidence type="ECO:0000256" key="8">
    <source>
        <dbReference type="PROSITE-ProRule" id="PRU00169"/>
    </source>
</evidence>
<dbReference type="InterPro" id="IPR036388">
    <property type="entry name" value="WH-like_DNA-bd_sf"/>
</dbReference>
<comment type="caution">
    <text evidence="12">The sequence shown here is derived from an EMBL/GenBank/DDBJ whole genome shotgun (WGS) entry which is preliminary data.</text>
</comment>
<dbReference type="InterPro" id="IPR001789">
    <property type="entry name" value="Sig_transdc_resp-reg_receiver"/>
</dbReference>
<keyword evidence="5" id="KW-0805">Transcription regulation</keyword>
<proteinExistence type="predicted"/>
<evidence type="ECO:0000313" key="13">
    <source>
        <dbReference type="Proteomes" id="UP001226020"/>
    </source>
</evidence>
<dbReference type="Gene3D" id="1.10.10.10">
    <property type="entry name" value="Winged helix-like DNA-binding domain superfamily/Winged helix DNA-binding domain"/>
    <property type="match status" value="1"/>
</dbReference>
<dbReference type="Gene3D" id="3.40.50.2300">
    <property type="match status" value="1"/>
</dbReference>
<dbReference type="SUPFAM" id="SSF46894">
    <property type="entry name" value="C-terminal effector domain of the bipartite response regulators"/>
    <property type="match status" value="1"/>
</dbReference>
<comment type="subcellular location">
    <subcellularLocation>
        <location evidence="1">Cytoplasm</location>
    </subcellularLocation>
</comment>
<dbReference type="PROSITE" id="PS51755">
    <property type="entry name" value="OMPR_PHOB"/>
    <property type="match status" value="1"/>
</dbReference>
<dbReference type="PROSITE" id="PS50110">
    <property type="entry name" value="RESPONSE_REGULATORY"/>
    <property type="match status" value="1"/>
</dbReference>
<dbReference type="Pfam" id="PF00072">
    <property type="entry name" value="Response_reg"/>
    <property type="match status" value="1"/>
</dbReference>
<keyword evidence="2" id="KW-0963">Cytoplasm</keyword>
<dbReference type="PANTHER" id="PTHR48111:SF39">
    <property type="entry name" value="TRANSCRIPTIONAL REGULATORY PROTEIN CPXR"/>
    <property type="match status" value="1"/>
</dbReference>
<evidence type="ECO:0000256" key="9">
    <source>
        <dbReference type="PROSITE-ProRule" id="PRU01091"/>
    </source>
</evidence>
<dbReference type="AlphaFoldDB" id="A0AAW8CAB1"/>
<protein>
    <submittedName>
        <fullName evidence="12">Winged helix-turn-helix domain-containing protein</fullName>
    </submittedName>
</protein>
<reference evidence="12 13" key="1">
    <citation type="journal article" date="2023" name="Front. Microbiol.">
        <title>Phylogeography and host specificity of Pasteurellaceae pathogenic to sea-farmed fish in the north-east Atlantic.</title>
        <authorList>
            <person name="Gulla S."/>
            <person name="Colquhoun D.J."/>
            <person name="Olsen A.B."/>
            <person name="Spilsberg B."/>
            <person name="Lagesen K."/>
            <person name="Aakesson C.P."/>
            <person name="Strom S."/>
            <person name="Manji F."/>
            <person name="Birkbeck T.H."/>
            <person name="Nilsen H.K."/>
        </authorList>
    </citation>
    <scope>NUCLEOTIDE SEQUENCE [LARGE SCALE GENOMIC DNA]</scope>
    <source>
        <strain evidence="12 13">NVIB3131</strain>
    </source>
</reference>
<dbReference type="SMART" id="SM00448">
    <property type="entry name" value="REC"/>
    <property type="match status" value="1"/>
</dbReference>
<name>A0AAW8CAB1_9PAST</name>
<keyword evidence="4" id="KW-0902">Two-component regulatory system</keyword>
<keyword evidence="6 9" id="KW-0238">DNA-binding</keyword>
<dbReference type="GO" id="GO:0032993">
    <property type="term" value="C:protein-DNA complex"/>
    <property type="evidence" value="ECO:0007669"/>
    <property type="project" value="TreeGrafter"/>
</dbReference>
<evidence type="ECO:0000256" key="5">
    <source>
        <dbReference type="ARBA" id="ARBA00023015"/>
    </source>
</evidence>
<dbReference type="GO" id="GO:0000976">
    <property type="term" value="F:transcription cis-regulatory region binding"/>
    <property type="evidence" value="ECO:0007669"/>
    <property type="project" value="TreeGrafter"/>
</dbReference>
<organism evidence="12 13">
    <name type="scientific">Phocoenobacter atlanticus subsp. atlanticus</name>
    <dbReference type="NCBI Taxonomy" id="3061285"/>
    <lineage>
        <taxon>Bacteria</taxon>
        <taxon>Pseudomonadati</taxon>
        <taxon>Pseudomonadota</taxon>
        <taxon>Gammaproteobacteria</taxon>
        <taxon>Pasteurellales</taxon>
        <taxon>Pasteurellaceae</taxon>
        <taxon>Phocoenobacter</taxon>
        <taxon>Phocoenobacter atlanticus</taxon>
    </lineage>
</organism>
<dbReference type="InterPro" id="IPR011006">
    <property type="entry name" value="CheY-like_superfamily"/>
</dbReference>
<evidence type="ECO:0000256" key="4">
    <source>
        <dbReference type="ARBA" id="ARBA00023012"/>
    </source>
</evidence>
<feature type="DNA-binding region" description="OmpR/PhoB-type" evidence="9">
    <location>
        <begin position="122"/>
        <end position="221"/>
    </location>
</feature>
<keyword evidence="3 8" id="KW-0597">Phosphoprotein</keyword>
<dbReference type="SMART" id="SM00862">
    <property type="entry name" value="Trans_reg_C"/>
    <property type="match status" value="1"/>
</dbReference>
<dbReference type="PANTHER" id="PTHR48111">
    <property type="entry name" value="REGULATOR OF RPOS"/>
    <property type="match status" value="1"/>
</dbReference>
<evidence type="ECO:0000259" key="10">
    <source>
        <dbReference type="PROSITE" id="PS50110"/>
    </source>
</evidence>
<feature type="domain" description="OmpR/PhoB-type" evidence="11">
    <location>
        <begin position="122"/>
        <end position="221"/>
    </location>
</feature>
<dbReference type="SUPFAM" id="SSF52172">
    <property type="entry name" value="CheY-like"/>
    <property type="match status" value="1"/>
</dbReference>
<sequence>MLKILLVNEDRKSIQSLIKIPLSSDFSLDISCRQNVLSKIAEYHYNLVLLDTKNNLEILKQIRQQYHIPIMILTEYNEEIERIEAFELGADDYLVKPFSHREFSARINAVLRRAYNTIIINNKKLQFCGVELNINSQQALYNDKDLHLTNTEFNLLKILVDNPGKIFSRETLSVKVLDKALNPYDRAIDMHISNLRKKLPKREDNLPWFKTLRGKGYFLIKE</sequence>
<dbReference type="Proteomes" id="UP001226020">
    <property type="component" value="Unassembled WGS sequence"/>
</dbReference>
<keyword evidence="7" id="KW-0804">Transcription</keyword>
<dbReference type="CDD" id="cd00383">
    <property type="entry name" value="trans_reg_C"/>
    <property type="match status" value="1"/>
</dbReference>
<keyword evidence="13" id="KW-1185">Reference proteome</keyword>
<dbReference type="GO" id="GO:0006355">
    <property type="term" value="P:regulation of DNA-templated transcription"/>
    <property type="evidence" value="ECO:0007669"/>
    <property type="project" value="InterPro"/>
</dbReference>
<dbReference type="GO" id="GO:0000156">
    <property type="term" value="F:phosphorelay response regulator activity"/>
    <property type="evidence" value="ECO:0007669"/>
    <property type="project" value="TreeGrafter"/>
</dbReference>
<dbReference type="InterPro" id="IPR016032">
    <property type="entry name" value="Sig_transdc_resp-reg_C-effctor"/>
</dbReference>
<evidence type="ECO:0000256" key="7">
    <source>
        <dbReference type="ARBA" id="ARBA00023163"/>
    </source>
</evidence>
<gene>
    <name evidence="12" type="ORF">QJU57_06415</name>
</gene>
<evidence type="ECO:0000256" key="1">
    <source>
        <dbReference type="ARBA" id="ARBA00004496"/>
    </source>
</evidence>
<evidence type="ECO:0000256" key="6">
    <source>
        <dbReference type="ARBA" id="ARBA00023125"/>
    </source>
</evidence>
<dbReference type="InterPro" id="IPR001867">
    <property type="entry name" value="OmpR/PhoB-type_DNA-bd"/>
</dbReference>
<evidence type="ECO:0000256" key="2">
    <source>
        <dbReference type="ARBA" id="ARBA00022490"/>
    </source>
</evidence>